<dbReference type="GO" id="GO:0009360">
    <property type="term" value="C:DNA polymerase III complex"/>
    <property type="evidence" value="ECO:0007669"/>
    <property type="project" value="InterPro"/>
</dbReference>
<feature type="domain" description="DNA polymerase III delta subunit C-terminal" evidence="8">
    <location>
        <begin position="265"/>
        <end position="337"/>
    </location>
</feature>
<evidence type="ECO:0000256" key="4">
    <source>
        <dbReference type="ARBA" id="ARBA00022695"/>
    </source>
</evidence>
<keyword evidence="6" id="KW-0239">DNA-directed DNA polymerase</keyword>
<keyword evidence="3 9" id="KW-0808">Transferase</keyword>
<dbReference type="PANTHER" id="PTHR11669:SF8">
    <property type="entry name" value="DNA POLYMERASE III SUBUNIT DELTA"/>
    <property type="match status" value="1"/>
</dbReference>
<dbReference type="NCBIfam" id="TIGR00678">
    <property type="entry name" value="holB"/>
    <property type="match status" value="1"/>
</dbReference>
<dbReference type="GO" id="GO:0008408">
    <property type="term" value="F:3'-5' exonuclease activity"/>
    <property type="evidence" value="ECO:0007669"/>
    <property type="project" value="InterPro"/>
</dbReference>
<protein>
    <recommendedName>
        <fullName evidence="2">DNA polymerase III subunit delta'</fullName>
        <ecNumber evidence="1">2.7.7.7</ecNumber>
    </recommendedName>
</protein>
<dbReference type="PATRIC" id="fig|1454001.3.peg.715"/>
<dbReference type="GO" id="GO:0003887">
    <property type="term" value="F:DNA-directed DNA polymerase activity"/>
    <property type="evidence" value="ECO:0007669"/>
    <property type="project" value="UniProtKB-KW"/>
</dbReference>
<sequence>MNIIDLHDSVWQQLMMRRDRLPHALLMCGRQGLGKFDLAVALAASLLCEERRDSGDACGQCLACGWLAQGNHPDLRLLQPQSLAVVAGDAGQEEDLAGARKLSQQITIDQVRALDDFLHVGTHRHGARVVLLNPAEAMNRATANALLKSLEEPIANTLFILVSSNPHRLLPTIRSRCQTVSVPLPPRAAAAAWLHDAGVAEPDDWLALAAGAPLLALALSSSGERSLVDALLAEVSGGAGVDPLASAAILERAIKNEKRPASLRRLLEWAQKWLFDLLLATEALPPRYFVRQAALLQGLARGTDNRRLLAFSRKALQCKAQCEQPVNNRLFLEDFFLGYVQVFRSPRGL</sequence>
<comment type="catalytic activity">
    <reaction evidence="7">
        <text>DNA(n) + a 2'-deoxyribonucleoside 5'-triphosphate = DNA(n+1) + diphosphate</text>
        <dbReference type="Rhea" id="RHEA:22508"/>
        <dbReference type="Rhea" id="RHEA-COMP:17339"/>
        <dbReference type="Rhea" id="RHEA-COMP:17340"/>
        <dbReference type="ChEBI" id="CHEBI:33019"/>
        <dbReference type="ChEBI" id="CHEBI:61560"/>
        <dbReference type="ChEBI" id="CHEBI:173112"/>
        <dbReference type="EC" id="2.7.7.7"/>
    </reaction>
</comment>
<keyword evidence="5" id="KW-0235">DNA replication</keyword>
<reference evidence="9" key="1">
    <citation type="submission" date="2014-02" db="EMBL/GenBank/DDBJ databases">
        <title>Expanding our view of genomic diversity in Candidatus Accumulibacter clades.</title>
        <authorList>
            <person name="Skennerton C.T."/>
            <person name="Barr J.J."/>
            <person name="Slater F.R."/>
            <person name="Bond P.L."/>
            <person name="Tyson G.W."/>
        </authorList>
    </citation>
    <scope>NUCLEOTIDE SEQUENCE [LARGE SCALE GENOMIC DNA]</scope>
</reference>
<dbReference type="EMBL" id="JFAX01000003">
    <property type="protein sequence ID" value="EXI68945.1"/>
    <property type="molecule type" value="Genomic_DNA"/>
</dbReference>
<evidence type="ECO:0000256" key="1">
    <source>
        <dbReference type="ARBA" id="ARBA00012417"/>
    </source>
</evidence>
<dbReference type="PANTHER" id="PTHR11669">
    <property type="entry name" value="REPLICATION FACTOR C / DNA POLYMERASE III GAMMA-TAU SUBUNIT"/>
    <property type="match status" value="1"/>
</dbReference>
<evidence type="ECO:0000256" key="3">
    <source>
        <dbReference type="ARBA" id="ARBA00022679"/>
    </source>
</evidence>
<evidence type="ECO:0000256" key="7">
    <source>
        <dbReference type="ARBA" id="ARBA00049244"/>
    </source>
</evidence>
<dbReference type="Pfam" id="PF09115">
    <property type="entry name" value="DNApol3-delta_C"/>
    <property type="match status" value="1"/>
</dbReference>
<keyword evidence="10" id="KW-1185">Reference proteome</keyword>
<organism evidence="9 10">
    <name type="scientific">Candidatus Accumulibacter adjunctus</name>
    <dbReference type="NCBI Taxonomy" id="1454001"/>
    <lineage>
        <taxon>Bacteria</taxon>
        <taxon>Pseudomonadati</taxon>
        <taxon>Pseudomonadota</taxon>
        <taxon>Betaproteobacteria</taxon>
        <taxon>Candidatus Accumulibacter</taxon>
    </lineage>
</organism>
<dbReference type="InterPro" id="IPR015199">
    <property type="entry name" value="DNA_pol_III_delta_C"/>
</dbReference>
<evidence type="ECO:0000259" key="8">
    <source>
        <dbReference type="Pfam" id="PF09115"/>
    </source>
</evidence>
<dbReference type="SUPFAM" id="SSF52540">
    <property type="entry name" value="P-loop containing nucleoside triphosphate hydrolases"/>
    <property type="match status" value="1"/>
</dbReference>
<evidence type="ECO:0000256" key="5">
    <source>
        <dbReference type="ARBA" id="ARBA00022705"/>
    </source>
</evidence>
<dbReference type="InterPro" id="IPR004622">
    <property type="entry name" value="DNA_pol_HolB"/>
</dbReference>
<accession>A0A011NWG2</accession>
<gene>
    <name evidence="9" type="primary">holB</name>
    <name evidence="9" type="ORF">AW08_00771</name>
</gene>
<dbReference type="GO" id="GO:0006261">
    <property type="term" value="P:DNA-templated DNA replication"/>
    <property type="evidence" value="ECO:0007669"/>
    <property type="project" value="TreeGrafter"/>
</dbReference>
<evidence type="ECO:0000256" key="6">
    <source>
        <dbReference type="ARBA" id="ARBA00022932"/>
    </source>
</evidence>
<proteinExistence type="predicted"/>
<evidence type="ECO:0000256" key="2">
    <source>
        <dbReference type="ARBA" id="ARBA00014363"/>
    </source>
</evidence>
<comment type="caution">
    <text evidence="9">The sequence shown here is derived from an EMBL/GenBank/DDBJ whole genome shotgun (WGS) entry which is preliminary data.</text>
</comment>
<evidence type="ECO:0000313" key="10">
    <source>
        <dbReference type="Proteomes" id="UP000020218"/>
    </source>
</evidence>
<dbReference type="Proteomes" id="UP000020218">
    <property type="component" value="Unassembled WGS sequence"/>
</dbReference>
<keyword evidence="4 9" id="KW-0548">Nucleotidyltransferase</keyword>
<dbReference type="InterPro" id="IPR050238">
    <property type="entry name" value="DNA_Rep/Repair_Clamp_Loader"/>
</dbReference>
<dbReference type="STRING" id="1454001.AW08_00771"/>
<dbReference type="InterPro" id="IPR027417">
    <property type="entry name" value="P-loop_NTPase"/>
</dbReference>
<name>A0A011NWG2_9PROT</name>
<dbReference type="Gene3D" id="3.40.50.300">
    <property type="entry name" value="P-loop containing nucleotide triphosphate hydrolases"/>
    <property type="match status" value="1"/>
</dbReference>
<dbReference type="Pfam" id="PF13177">
    <property type="entry name" value="DNA_pol3_delta2"/>
    <property type="match status" value="1"/>
</dbReference>
<dbReference type="GO" id="GO:0003677">
    <property type="term" value="F:DNA binding"/>
    <property type="evidence" value="ECO:0007669"/>
    <property type="project" value="InterPro"/>
</dbReference>
<evidence type="ECO:0000313" key="9">
    <source>
        <dbReference type="EMBL" id="EXI68945.1"/>
    </source>
</evidence>
<dbReference type="EC" id="2.7.7.7" evidence="1"/>
<dbReference type="AlphaFoldDB" id="A0A011NWG2"/>